<feature type="domain" description="WCX" evidence="2">
    <location>
        <begin position="266"/>
        <end position="340"/>
    </location>
</feature>
<sequence>MNTQPKKFLIFYILDILKRCTDEDHRLSQKQIGEILEREYEMKADRKSIRRNLLDLIDLGYDVGCSQSVRVKPDGEEEVLLTDWYLNQEFTNSELRILIDGLLFSKHIPYRQCRELVEKLEGLSSQHFRARVRHIAALPQNRPDNRQLFYTIDMLDEAMEKGRQVSFHYCHAGMDHQLRPQMNEQRNPKEYVVNPYQLVAANGRYYLIANTEPHFNVSHYRVDRISDICLLETPVKDPRQVQGLEQGLDLSQHMAEHPYLFAGESVRATFRAKKHLLNDLEDWFGPAANYFHETESALDVTVKVNQEAMFYWALQYAPFVEVLEPAALRQRVGRALREAAEKYETEVSHDIH</sequence>
<evidence type="ECO:0000313" key="3">
    <source>
        <dbReference type="EMBL" id="MCQ4841398.1"/>
    </source>
</evidence>
<accession>A0ABT1S395</accession>
<dbReference type="EMBL" id="JANFZH010000047">
    <property type="protein sequence ID" value="MCQ4841398.1"/>
    <property type="molecule type" value="Genomic_DNA"/>
</dbReference>
<dbReference type="InterPro" id="IPR057727">
    <property type="entry name" value="WCX_dom"/>
</dbReference>
<reference evidence="3 4" key="1">
    <citation type="submission" date="2022-06" db="EMBL/GenBank/DDBJ databases">
        <title>Isolation of gut microbiota from human fecal samples.</title>
        <authorList>
            <person name="Pamer E.G."/>
            <person name="Barat B."/>
            <person name="Waligurski E."/>
            <person name="Medina S."/>
            <person name="Paddock L."/>
            <person name="Mostad J."/>
        </authorList>
    </citation>
    <scope>NUCLEOTIDE SEQUENCE [LARGE SCALE GENOMIC DNA]</scope>
    <source>
        <strain evidence="3 4">DFI.9.73</strain>
    </source>
</reference>
<dbReference type="InterPro" id="IPR051534">
    <property type="entry name" value="CBASS_pafABC_assoc_protein"/>
</dbReference>
<evidence type="ECO:0000259" key="2">
    <source>
        <dbReference type="Pfam" id="PF25583"/>
    </source>
</evidence>
<evidence type="ECO:0000259" key="1">
    <source>
        <dbReference type="Pfam" id="PF13280"/>
    </source>
</evidence>
<dbReference type="Pfam" id="PF25583">
    <property type="entry name" value="WCX"/>
    <property type="match status" value="1"/>
</dbReference>
<dbReference type="PROSITE" id="PS52050">
    <property type="entry name" value="WYL"/>
    <property type="match status" value="1"/>
</dbReference>
<gene>
    <name evidence="3" type="ORF">NE695_15915</name>
</gene>
<dbReference type="PANTHER" id="PTHR34580">
    <property type="match status" value="1"/>
</dbReference>
<dbReference type="PANTHER" id="PTHR34580:SF1">
    <property type="entry name" value="PROTEIN PAFC"/>
    <property type="match status" value="1"/>
</dbReference>
<comment type="caution">
    <text evidence="3">The sequence shown here is derived from an EMBL/GenBank/DDBJ whole genome shotgun (WGS) entry which is preliminary data.</text>
</comment>
<keyword evidence="4" id="KW-1185">Reference proteome</keyword>
<dbReference type="InterPro" id="IPR026881">
    <property type="entry name" value="WYL_dom"/>
</dbReference>
<protein>
    <submittedName>
        <fullName evidence="3">WYL domain-containing protein</fullName>
    </submittedName>
</protein>
<dbReference type="RefSeq" id="WP_256192321.1">
    <property type="nucleotide sequence ID" value="NZ_CAJKKG010000020.1"/>
</dbReference>
<proteinExistence type="predicted"/>
<evidence type="ECO:0000313" key="4">
    <source>
        <dbReference type="Proteomes" id="UP001524473"/>
    </source>
</evidence>
<name>A0ABT1S395_9FIRM</name>
<organism evidence="3 4">
    <name type="scientific">Neglectibacter timonensis</name>
    <dbReference type="NCBI Taxonomy" id="1776382"/>
    <lineage>
        <taxon>Bacteria</taxon>
        <taxon>Bacillati</taxon>
        <taxon>Bacillota</taxon>
        <taxon>Clostridia</taxon>
        <taxon>Eubacteriales</taxon>
        <taxon>Oscillospiraceae</taxon>
        <taxon>Neglectibacter</taxon>
    </lineage>
</organism>
<dbReference type="Pfam" id="PF13280">
    <property type="entry name" value="WYL"/>
    <property type="match status" value="1"/>
</dbReference>
<feature type="domain" description="WYL" evidence="1">
    <location>
        <begin position="152"/>
        <end position="228"/>
    </location>
</feature>
<dbReference type="Proteomes" id="UP001524473">
    <property type="component" value="Unassembled WGS sequence"/>
</dbReference>